<dbReference type="CDD" id="cd04905">
    <property type="entry name" value="ACT_CM-PDT"/>
    <property type="match status" value="1"/>
</dbReference>
<feature type="domain" description="ACT" evidence="23">
    <location>
        <begin position="300"/>
        <end position="376"/>
    </location>
</feature>
<evidence type="ECO:0000256" key="7">
    <source>
        <dbReference type="ARBA" id="ARBA00014401"/>
    </source>
</evidence>
<dbReference type="InterPro" id="IPR002701">
    <property type="entry name" value="CM_II_prokaryot"/>
</dbReference>
<feature type="binding site" evidence="19">
    <location>
        <position position="36"/>
    </location>
    <ligand>
        <name>substrate</name>
    </ligand>
</feature>
<dbReference type="Pfam" id="PF01817">
    <property type="entry name" value="CM_2"/>
    <property type="match status" value="1"/>
</dbReference>
<feature type="binding site" evidence="19">
    <location>
        <position position="49"/>
    </location>
    <ligand>
        <name>substrate</name>
    </ligand>
</feature>
<dbReference type="SUPFAM" id="SSF53850">
    <property type="entry name" value="Periplasmic binding protein-like II"/>
    <property type="match status" value="1"/>
</dbReference>
<evidence type="ECO:0000256" key="20">
    <source>
        <dbReference type="PIRSR" id="PIRSR001500-2"/>
    </source>
</evidence>
<evidence type="ECO:0000256" key="18">
    <source>
        <dbReference type="ARBA" id="ARBA00047848"/>
    </source>
</evidence>
<dbReference type="InterPro" id="IPR018528">
    <property type="entry name" value="Preph_deHydtase_CS"/>
</dbReference>
<evidence type="ECO:0000256" key="19">
    <source>
        <dbReference type="PIRSR" id="PIRSR001500-1"/>
    </source>
</evidence>
<comment type="function">
    <text evidence="2">Catalyzes the Claisen rearrangement of chorismate to prephenate and the decarboxylation/dehydration of prephenate to phenylpyruvate.</text>
</comment>
<organism evidence="24 25">
    <name type="scientific">Robinsoniella peoriensis</name>
    <dbReference type="NCBI Taxonomy" id="180332"/>
    <lineage>
        <taxon>Bacteria</taxon>
        <taxon>Bacillati</taxon>
        <taxon>Bacillota</taxon>
        <taxon>Clostridia</taxon>
        <taxon>Lachnospirales</taxon>
        <taxon>Lachnospiraceae</taxon>
        <taxon>Robinsoniella</taxon>
    </lineage>
</organism>
<dbReference type="PANTHER" id="PTHR21022:SF19">
    <property type="entry name" value="PREPHENATE DEHYDRATASE-RELATED"/>
    <property type="match status" value="1"/>
</dbReference>
<dbReference type="InterPro" id="IPR001086">
    <property type="entry name" value="Preph_deHydtase"/>
</dbReference>
<evidence type="ECO:0000256" key="10">
    <source>
        <dbReference type="ARBA" id="ARBA00022605"/>
    </source>
</evidence>
<dbReference type="GO" id="GO:0004664">
    <property type="term" value="F:prephenate dehydratase activity"/>
    <property type="evidence" value="ECO:0007669"/>
    <property type="project" value="UniProtKB-EC"/>
</dbReference>
<comment type="catalytic activity">
    <reaction evidence="1">
        <text>chorismate = prephenate</text>
        <dbReference type="Rhea" id="RHEA:13897"/>
        <dbReference type="ChEBI" id="CHEBI:29748"/>
        <dbReference type="ChEBI" id="CHEBI:29934"/>
        <dbReference type="EC" id="5.4.99.5"/>
    </reaction>
</comment>
<evidence type="ECO:0000256" key="3">
    <source>
        <dbReference type="ARBA" id="ARBA00004496"/>
    </source>
</evidence>
<feature type="domain" description="Chorismate mutase" evidence="21">
    <location>
        <begin position="1"/>
        <end position="88"/>
    </location>
</feature>
<dbReference type="Pfam" id="PF00800">
    <property type="entry name" value="PDT"/>
    <property type="match status" value="1"/>
</dbReference>
<dbReference type="CDD" id="cd13631">
    <property type="entry name" value="PBP2_Ct-PDT_like"/>
    <property type="match status" value="1"/>
</dbReference>
<dbReference type="EMBL" id="QGQD01000076">
    <property type="protein sequence ID" value="TLC99140.1"/>
    <property type="molecule type" value="Genomic_DNA"/>
</dbReference>
<dbReference type="SUPFAM" id="SSF55021">
    <property type="entry name" value="ACT-like"/>
    <property type="match status" value="1"/>
</dbReference>
<evidence type="ECO:0000256" key="13">
    <source>
        <dbReference type="ARBA" id="ARBA00023235"/>
    </source>
</evidence>
<feature type="domain" description="Prephenate dehydratase" evidence="22">
    <location>
        <begin position="111"/>
        <end position="288"/>
    </location>
</feature>
<evidence type="ECO:0000256" key="8">
    <source>
        <dbReference type="ARBA" id="ARBA00021872"/>
    </source>
</evidence>
<evidence type="ECO:0000259" key="23">
    <source>
        <dbReference type="PROSITE" id="PS51671"/>
    </source>
</evidence>
<dbReference type="SMART" id="SM00830">
    <property type="entry name" value="CM_2"/>
    <property type="match status" value="1"/>
</dbReference>
<dbReference type="UniPathway" id="UPA00121">
    <property type="reaction ID" value="UER00345"/>
</dbReference>
<keyword evidence="11" id="KW-0057">Aromatic amino acid biosynthesis</keyword>
<keyword evidence="15" id="KW-0511">Multifunctional enzyme</keyword>
<dbReference type="RefSeq" id="WP_027294323.1">
    <property type="nucleotide sequence ID" value="NZ_CABMJZ010000058.1"/>
</dbReference>
<evidence type="ECO:0000256" key="9">
    <source>
        <dbReference type="ARBA" id="ARBA00022490"/>
    </source>
</evidence>
<dbReference type="PROSITE" id="PS51171">
    <property type="entry name" value="PREPHENATE_DEHYDR_3"/>
    <property type="match status" value="1"/>
</dbReference>
<keyword evidence="25" id="KW-1185">Reference proteome</keyword>
<feature type="binding site" evidence="19">
    <location>
        <position position="90"/>
    </location>
    <ligand>
        <name>substrate</name>
    </ligand>
</feature>
<evidence type="ECO:0000256" key="15">
    <source>
        <dbReference type="ARBA" id="ARBA00023268"/>
    </source>
</evidence>
<protein>
    <recommendedName>
        <fullName evidence="7">Bifunctional chorismate mutase/prephenate dehydratase</fullName>
        <ecNumber evidence="6">4.2.1.51</ecNumber>
    </recommendedName>
    <alternativeName>
        <fullName evidence="17">Chorismate mutase-prephenate dehydratase</fullName>
    </alternativeName>
    <alternativeName>
        <fullName evidence="8">Prephenate dehydratase</fullName>
    </alternativeName>
    <alternativeName>
        <fullName evidence="16">p-protein</fullName>
    </alternativeName>
</protein>
<dbReference type="Gene3D" id="3.40.190.10">
    <property type="entry name" value="Periplasmic binding protein-like II"/>
    <property type="match status" value="2"/>
</dbReference>
<dbReference type="Gene3D" id="1.20.59.10">
    <property type="entry name" value="Chorismate mutase"/>
    <property type="match status" value="1"/>
</dbReference>
<proteinExistence type="predicted"/>
<feature type="binding site" evidence="19">
    <location>
        <position position="45"/>
    </location>
    <ligand>
        <name>substrate</name>
    </ligand>
</feature>
<keyword evidence="13" id="KW-0413">Isomerase</keyword>
<feature type="binding site" evidence="19">
    <location>
        <position position="80"/>
    </location>
    <ligand>
        <name>substrate</name>
    </ligand>
</feature>
<dbReference type="AlphaFoldDB" id="A0A4U8Q341"/>
<evidence type="ECO:0000259" key="22">
    <source>
        <dbReference type="PROSITE" id="PS51171"/>
    </source>
</evidence>
<evidence type="ECO:0000259" key="21">
    <source>
        <dbReference type="PROSITE" id="PS51168"/>
    </source>
</evidence>
<keyword evidence="14" id="KW-0456">Lyase</keyword>
<dbReference type="PROSITE" id="PS51168">
    <property type="entry name" value="CHORISMATE_MUT_2"/>
    <property type="match status" value="1"/>
</dbReference>
<dbReference type="PANTHER" id="PTHR21022">
    <property type="entry name" value="PREPHENATE DEHYDRATASE P PROTEIN"/>
    <property type="match status" value="1"/>
</dbReference>
<reference evidence="24 25" key="1">
    <citation type="journal article" date="2019" name="Anaerobe">
        <title>Detection of Robinsoniella peoriensis in multiple bone samples of a trauma patient.</title>
        <authorList>
            <person name="Schrottner P."/>
            <person name="Hartwich K."/>
            <person name="Bunk B."/>
            <person name="Schober I."/>
            <person name="Helbig S."/>
            <person name="Rudolph W.W."/>
            <person name="Gunzer F."/>
        </authorList>
    </citation>
    <scope>NUCLEOTIDE SEQUENCE [LARGE SCALE GENOMIC DNA]</scope>
    <source>
        <strain evidence="24 25">DSM 106044</strain>
    </source>
</reference>
<dbReference type="PIRSF" id="PIRSF001500">
    <property type="entry name" value="Chor_mut_pdt_Ppr"/>
    <property type="match status" value="1"/>
</dbReference>
<name>A0A4U8Q341_9FIRM</name>
<comment type="pathway">
    <text evidence="4">Amino-acid biosynthesis; L-phenylalanine biosynthesis; phenylpyruvate from prephenate: step 1/1.</text>
</comment>
<keyword evidence="10" id="KW-0028">Amino-acid biosynthesis</keyword>
<dbReference type="STRING" id="180332.GCA_000797495_05236"/>
<dbReference type="InterPro" id="IPR036263">
    <property type="entry name" value="Chorismate_II_sf"/>
</dbReference>
<dbReference type="PROSITE" id="PS51671">
    <property type="entry name" value="ACT"/>
    <property type="match status" value="1"/>
</dbReference>
<evidence type="ECO:0000256" key="2">
    <source>
        <dbReference type="ARBA" id="ARBA00002364"/>
    </source>
</evidence>
<dbReference type="SUPFAM" id="SSF48600">
    <property type="entry name" value="Chorismate mutase II"/>
    <property type="match status" value="1"/>
</dbReference>
<feature type="site" description="Essential for prephenate dehydratase activity" evidence="20">
    <location>
        <position position="281"/>
    </location>
</feature>
<sequence length="376" mass="42844">MTDLTELRDEIDRIDKEMVALFEKRMSISGQVAEYKIDTGKKVFDKAREASKIEAVTNMTHNDFNKHGVEELFQQIMAMSRKLQYQLLAQKGAVGRLPFIEVDEIQKENIRVVFQGVEGAYSHAAMKEYFGDKVNAFHVETWKDAMEAIAEGSADYAVLPIENSTAGIVNDMYDLLVDFENYIVAEQVIRCEHKLLAVPGTNLDEVKTVYSHPQGLMQCKQFLDQHRGWKQVPLDNTAVAAKKVSNDRDKTQVAIASAFAGEFFDLQDMGVQVCYNEVNSTRFIIATNQRIFRKDADKVSICFEVPHKSGSLYNMLSHFIYNNLNMSKIESRPIPGKNWEYRFFIDFEGNLSDSAVKNALRGIREEAINMKILGNY</sequence>
<gene>
    <name evidence="24" type="primary">pheA</name>
    <name evidence="24" type="ORF">DSM106044_04028</name>
</gene>
<dbReference type="PROSITE" id="PS00858">
    <property type="entry name" value="PREPHENATE_DEHYDR_2"/>
    <property type="match status" value="1"/>
</dbReference>
<evidence type="ECO:0000256" key="5">
    <source>
        <dbReference type="ARBA" id="ARBA00004817"/>
    </source>
</evidence>
<evidence type="ECO:0000256" key="17">
    <source>
        <dbReference type="ARBA" id="ARBA00031520"/>
    </source>
</evidence>
<evidence type="ECO:0000256" key="12">
    <source>
        <dbReference type="ARBA" id="ARBA00023222"/>
    </source>
</evidence>
<dbReference type="OrthoDB" id="9802281at2"/>
<dbReference type="Gene3D" id="3.30.70.260">
    <property type="match status" value="1"/>
</dbReference>
<dbReference type="UniPathway" id="UPA00120">
    <property type="reaction ID" value="UER00203"/>
</dbReference>
<keyword evidence="12" id="KW-0584">Phenylalanine biosynthesis</keyword>
<comment type="pathway">
    <text evidence="5">Metabolic intermediate biosynthesis; prephenate biosynthesis; prephenate from chorismate: step 1/1.</text>
</comment>
<evidence type="ECO:0000256" key="6">
    <source>
        <dbReference type="ARBA" id="ARBA00013147"/>
    </source>
</evidence>
<feature type="binding site" evidence="19">
    <location>
        <position position="8"/>
    </location>
    <ligand>
        <name>substrate</name>
    </ligand>
</feature>
<evidence type="ECO:0000256" key="16">
    <source>
        <dbReference type="ARBA" id="ARBA00031175"/>
    </source>
</evidence>
<dbReference type="EC" id="4.2.1.51" evidence="6"/>
<evidence type="ECO:0000256" key="11">
    <source>
        <dbReference type="ARBA" id="ARBA00023141"/>
    </source>
</evidence>
<dbReference type="GO" id="GO:0009094">
    <property type="term" value="P:L-phenylalanine biosynthetic process"/>
    <property type="evidence" value="ECO:0007669"/>
    <property type="project" value="UniProtKB-UniPathway"/>
</dbReference>
<dbReference type="GO" id="GO:0046417">
    <property type="term" value="P:chorismate metabolic process"/>
    <property type="evidence" value="ECO:0007669"/>
    <property type="project" value="InterPro"/>
</dbReference>
<evidence type="ECO:0000313" key="25">
    <source>
        <dbReference type="Proteomes" id="UP000306509"/>
    </source>
</evidence>
<dbReference type="GO" id="GO:0005737">
    <property type="term" value="C:cytoplasm"/>
    <property type="evidence" value="ECO:0007669"/>
    <property type="project" value="UniProtKB-SubCell"/>
</dbReference>
<dbReference type="InterPro" id="IPR036979">
    <property type="entry name" value="CM_dom_sf"/>
</dbReference>
<dbReference type="InterPro" id="IPR045865">
    <property type="entry name" value="ACT-like_dom_sf"/>
</dbReference>
<comment type="caution">
    <text evidence="24">The sequence shown here is derived from an EMBL/GenBank/DDBJ whole genome shotgun (WGS) entry which is preliminary data.</text>
</comment>
<evidence type="ECO:0000313" key="24">
    <source>
        <dbReference type="EMBL" id="TLC99140.1"/>
    </source>
</evidence>
<evidence type="ECO:0000256" key="14">
    <source>
        <dbReference type="ARBA" id="ARBA00023239"/>
    </source>
</evidence>
<dbReference type="GO" id="GO:0004106">
    <property type="term" value="F:chorismate mutase activity"/>
    <property type="evidence" value="ECO:0007669"/>
    <property type="project" value="UniProtKB-EC"/>
</dbReference>
<comment type="catalytic activity">
    <reaction evidence="18">
        <text>prephenate + H(+) = 3-phenylpyruvate + CO2 + H2O</text>
        <dbReference type="Rhea" id="RHEA:21648"/>
        <dbReference type="ChEBI" id="CHEBI:15377"/>
        <dbReference type="ChEBI" id="CHEBI:15378"/>
        <dbReference type="ChEBI" id="CHEBI:16526"/>
        <dbReference type="ChEBI" id="CHEBI:18005"/>
        <dbReference type="ChEBI" id="CHEBI:29934"/>
        <dbReference type="EC" id="4.2.1.51"/>
    </reaction>
</comment>
<feature type="binding site" evidence="19">
    <location>
        <position position="25"/>
    </location>
    <ligand>
        <name>substrate</name>
    </ligand>
</feature>
<evidence type="ECO:0000256" key="1">
    <source>
        <dbReference type="ARBA" id="ARBA00000824"/>
    </source>
</evidence>
<accession>A0A4U8Q341</accession>
<keyword evidence="9" id="KW-0963">Cytoplasm</keyword>
<dbReference type="Proteomes" id="UP000306509">
    <property type="component" value="Unassembled WGS sequence"/>
</dbReference>
<evidence type="ECO:0000256" key="4">
    <source>
        <dbReference type="ARBA" id="ARBA00004741"/>
    </source>
</evidence>
<dbReference type="InterPro" id="IPR002912">
    <property type="entry name" value="ACT_dom"/>
</dbReference>
<dbReference type="InterPro" id="IPR008242">
    <property type="entry name" value="Chor_mutase/pphenate_deHydtase"/>
</dbReference>
<comment type="subcellular location">
    <subcellularLocation>
        <location evidence="3">Cytoplasm</location>
    </subcellularLocation>
</comment>